<dbReference type="AlphaFoldDB" id="I4CAQ3"/>
<evidence type="ECO:0000313" key="1">
    <source>
        <dbReference type="EMBL" id="AFM26644.1"/>
    </source>
</evidence>
<reference evidence="2" key="1">
    <citation type="submission" date="2012-06" db="EMBL/GenBank/DDBJ databases">
        <title>Complete sequence of chromosome of Desulfomonile tiedjei DSM 6799.</title>
        <authorList>
            <person name="Lucas S."/>
            <person name="Copeland A."/>
            <person name="Lapidus A."/>
            <person name="Glavina del Rio T."/>
            <person name="Dalin E."/>
            <person name="Tice H."/>
            <person name="Bruce D."/>
            <person name="Goodwin L."/>
            <person name="Pitluck S."/>
            <person name="Peters L."/>
            <person name="Ovchinnikova G."/>
            <person name="Zeytun A."/>
            <person name="Lu M."/>
            <person name="Kyrpides N."/>
            <person name="Mavromatis K."/>
            <person name="Ivanova N."/>
            <person name="Brettin T."/>
            <person name="Detter J.C."/>
            <person name="Han C."/>
            <person name="Larimer F."/>
            <person name="Land M."/>
            <person name="Hauser L."/>
            <person name="Markowitz V."/>
            <person name="Cheng J.-F."/>
            <person name="Hugenholtz P."/>
            <person name="Woyke T."/>
            <person name="Wu D."/>
            <person name="Spring S."/>
            <person name="Schroeder M."/>
            <person name="Brambilla E."/>
            <person name="Klenk H.-P."/>
            <person name="Eisen J.A."/>
        </authorList>
    </citation>
    <scope>NUCLEOTIDE SEQUENCE [LARGE SCALE GENOMIC DNA]</scope>
    <source>
        <strain evidence="2">ATCC 49306 / DSM 6799 / DCB-1</strain>
    </source>
</reference>
<dbReference type="HOGENOM" id="CLU_596811_0_0_7"/>
<organism evidence="1 2">
    <name type="scientific">Desulfomonile tiedjei (strain ATCC 49306 / DSM 6799 / DCB-1)</name>
    <dbReference type="NCBI Taxonomy" id="706587"/>
    <lineage>
        <taxon>Bacteria</taxon>
        <taxon>Pseudomonadati</taxon>
        <taxon>Thermodesulfobacteriota</taxon>
        <taxon>Desulfomonilia</taxon>
        <taxon>Desulfomonilales</taxon>
        <taxon>Desulfomonilaceae</taxon>
        <taxon>Desulfomonile</taxon>
    </lineage>
</organism>
<dbReference type="InterPro" id="IPR032710">
    <property type="entry name" value="NTF2-like_dom_sf"/>
</dbReference>
<accession>I4CAQ3</accession>
<dbReference type="EMBL" id="CP003360">
    <property type="protein sequence ID" value="AFM26644.1"/>
    <property type="molecule type" value="Genomic_DNA"/>
</dbReference>
<keyword evidence="2" id="KW-1185">Reference proteome</keyword>
<proteinExistence type="predicted"/>
<name>I4CAQ3_DESTA</name>
<dbReference type="Proteomes" id="UP000006055">
    <property type="component" value="Chromosome"/>
</dbReference>
<sequence length="458" mass="51330">MLVKLFGRNYPCVAILGFLGVLSFLSSSEEPEIAMKKFITAFKAQDAAAVLSMTYPEIVSEKDIKLEDVQEFLKRYRSDVLTLTNSRVDARIKSEDGTTERFQCTMTFTGPNLGPAYPNRPEFRMVLLWIAEDGAWWLERPISMEHVVQWTKPYPTPEQNEAELRFKTALEVMNTIGMPGEEDKEIMGRPASGKALEAYRELERLYPKERSSKGIDPKAEGVQMFLKAVNVEHANLLKHYQPDFKAGPDDKRPSMPWEMFAEYAQAAIERAKAAEKQGNSRVAESIYKRLITFGRQILNEPGGARFLIWGIGIQKRAAEELARVQERTADREKTLAFVQLAGRRLDLLQTALSCLDDMVDYKALSAAMYAASRPKDHVFRPLGISTLAILGIKGAPANEAATKAAGGIVILQNRAMQKQALEALEKIASESSGSVKSEVEFQKEWVKTHRVFGGAQLF</sequence>
<evidence type="ECO:0000313" key="2">
    <source>
        <dbReference type="Proteomes" id="UP000006055"/>
    </source>
</evidence>
<dbReference type="KEGG" id="dti:Desti_4003"/>
<dbReference type="SUPFAM" id="SSF54427">
    <property type="entry name" value="NTF2-like"/>
    <property type="match status" value="1"/>
</dbReference>
<dbReference type="RefSeq" id="WP_014811770.1">
    <property type="nucleotide sequence ID" value="NC_018025.1"/>
</dbReference>
<protein>
    <submittedName>
        <fullName evidence="1">Uncharacterized protein</fullName>
    </submittedName>
</protein>
<gene>
    <name evidence="1" type="ordered locus">Desti_4003</name>
</gene>